<keyword evidence="2" id="KW-0238">DNA-binding</keyword>
<dbReference type="PROSITE" id="PS50932">
    <property type="entry name" value="HTH_LACI_2"/>
    <property type="match status" value="1"/>
</dbReference>
<organism evidence="5 6">
    <name type="scientific">Kaistia defluvii</name>
    <dbReference type="NCBI Taxonomy" id="410841"/>
    <lineage>
        <taxon>Bacteria</taxon>
        <taxon>Pseudomonadati</taxon>
        <taxon>Pseudomonadota</taxon>
        <taxon>Alphaproteobacteria</taxon>
        <taxon>Hyphomicrobiales</taxon>
        <taxon>Kaistiaceae</taxon>
        <taxon>Kaistia</taxon>
    </lineage>
</organism>
<dbReference type="SMART" id="SM00354">
    <property type="entry name" value="HTH_LACI"/>
    <property type="match status" value="1"/>
</dbReference>
<dbReference type="EMBL" id="JBEPSM010000001">
    <property type="protein sequence ID" value="MET4634575.1"/>
    <property type="molecule type" value="Genomic_DNA"/>
</dbReference>
<dbReference type="InterPro" id="IPR046335">
    <property type="entry name" value="LacI/GalR-like_sensor"/>
</dbReference>
<sequence length="345" mass="36579">MSDKPISIRDVAERAGVSPGTVSNVMNGSKPVNPALAERVRQAARELGYQADRAAALLRTGKARIIAVLVPDLDNPFFTSVVSAVETSLRDQGYELIVASSNGDEATEHSRLAAMLAWRPAGLVVIPCSDDFSARARIEQAGVPYVIADRITREPTADTVSVDNEDAGTIGARHLLDLGHRNILVAASVLTLGNIRERCAGIGATLARAGLPPPVVLEAGGHFELAATRLSQWLDANRWPTAILALTNFTTLGALAALAERQIGIPRPISLIGFDDYAWMRARATPLTAIRQPVTEIGEAIWARLKARIDGDVSPPAHIQLKCSLEIRASTAAPSVEDGISTGAA</sequence>
<dbReference type="InterPro" id="IPR010982">
    <property type="entry name" value="Lambda_DNA-bd_dom_sf"/>
</dbReference>
<dbReference type="InterPro" id="IPR028082">
    <property type="entry name" value="Peripla_BP_I"/>
</dbReference>
<dbReference type="SUPFAM" id="SSF47413">
    <property type="entry name" value="lambda repressor-like DNA-binding domains"/>
    <property type="match status" value="1"/>
</dbReference>
<evidence type="ECO:0000256" key="3">
    <source>
        <dbReference type="ARBA" id="ARBA00023163"/>
    </source>
</evidence>
<gene>
    <name evidence="5" type="ORF">ABIE08_002488</name>
</gene>
<evidence type="ECO:0000259" key="4">
    <source>
        <dbReference type="PROSITE" id="PS50932"/>
    </source>
</evidence>
<proteinExistence type="predicted"/>
<dbReference type="PANTHER" id="PTHR30146">
    <property type="entry name" value="LACI-RELATED TRANSCRIPTIONAL REPRESSOR"/>
    <property type="match status" value="1"/>
</dbReference>
<evidence type="ECO:0000256" key="2">
    <source>
        <dbReference type="ARBA" id="ARBA00023125"/>
    </source>
</evidence>
<dbReference type="PROSITE" id="PS00356">
    <property type="entry name" value="HTH_LACI_1"/>
    <property type="match status" value="1"/>
</dbReference>
<feature type="domain" description="HTH lacI-type" evidence="4">
    <location>
        <begin position="6"/>
        <end position="60"/>
    </location>
</feature>
<dbReference type="Proteomes" id="UP001549321">
    <property type="component" value="Unassembled WGS sequence"/>
</dbReference>
<evidence type="ECO:0000313" key="5">
    <source>
        <dbReference type="EMBL" id="MET4634575.1"/>
    </source>
</evidence>
<dbReference type="CDD" id="cd01392">
    <property type="entry name" value="HTH_LacI"/>
    <property type="match status" value="1"/>
</dbReference>
<dbReference type="RefSeq" id="WP_354551350.1">
    <property type="nucleotide sequence ID" value="NZ_JBEPSM010000001.1"/>
</dbReference>
<dbReference type="Gene3D" id="3.40.50.2300">
    <property type="match status" value="2"/>
</dbReference>
<dbReference type="SUPFAM" id="SSF53822">
    <property type="entry name" value="Periplasmic binding protein-like I"/>
    <property type="match status" value="1"/>
</dbReference>
<keyword evidence="3" id="KW-0804">Transcription</keyword>
<dbReference type="Pfam" id="PF00356">
    <property type="entry name" value="LacI"/>
    <property type="match status" value="1"/>
</dbReference>
<dbReference type="InterPro" id="IPR000843">
    <property type="entry name" value="HTH_LacI"/>
</dbReference>
<accession>A0ABV2QZY4</accession>
<keyword evidence="1" id="KW-0805">Transcription regulation</keyword>
<dbReference type="Gene3D" id="1.10.260.40">
    <property type="entry name" value="lambda repressor-like DNA-binding domains"/>
    <property type="match status" value="1"/>
</dbReference>
<dbReference type="PANTHER" id="PTHR30146:SF138">
    <property type="entry name" value="TRANSCRIPTIONAL REGULATORY PROTEIN"/>
    <property type="match status" value="1"/>
</dbReference>
<dbReference type="CDD" id="cd06267">
    <property type="entry name" value="PBP1_LacI_sugar_binding-like"/>
    <property type="match status" value="1"/>
</dbReference>
<evidence type="ECO:0000313" key="6">
    <source>
        <dbReference type="Proteomes" id="UP001549321"/>
    </source>
</evidence>
<evidence type="ECO:0000256" key="1">
    <source>
        <dbReference type="ARBA" id="ARBA00023015"/>
    </source>
</evidence>
<protein>
    <submittedName>
        <fullName evidence="5">LacI family transcriptional regulator</fullName>
    </submittedName>
</protein>
<name>A0ABV2QZY4_9HYPH</name>
<dbReference type="Pfam" id="PF13377">
    <property type="entry name" value="Peripla_BP_3"/>
    <property type="match status" value="1"/>
</dbReference>
<reference evidence="5 6" key="1">
    <citation type="submission" date="2024-06" db="EMBL/GenBank/DDBJ databases">
        <title>Sorghum-associated microbial communities from plants grown in Nebraska, USA.</title>
        <authorList>
            <person name="Schachtman D."/>
        </authorList>
    </citation>
    <scope>NUCLEOTIDE SEQUENCE [LARGE SCALE GENOMIC DNA]</scope>
    <source>
        <strain evidence="5 6">3207</strain>
    </source>
</reference>
<comment type="caution">
    <text evidence="5">The sequence shown here is derived from an EMBL/GenBank/DDBJ whole genome shotgun (WGS) entry which is preliminary data.</text>
</comment>
<keyword evidence="6" id="KW-1185">Reference proteome</keyword>